<evidence type="ECO:0000259" key="1">
    <source>
        <dbReference type="Pfam" id="PF13304"/>
    </source>
</evidence>
<dbReference type="PANTHER" id="PTHR43581:SF2">
    <property type="entry name" value="EXCINUCLEASE ATPASE SUBUNIT"/>
    <property type="match status" value="1"/>
</dbReference>
<keyword evidence="3" id="KW-1185">Reference proteome</keyword>
<dbReference type="PANTHER" id="PTHR43581">
    <property type="entry name" value="ATP/GTP PHOSPHATASE"/>
    <property type="match status" value="1"/>
</dbReference>
<accession>A0A6G9AQJ2</accession>
<sequence length="583" mass="65731">MRIKIYTDQPPLTKFETDDLPDFVVITGINGVGKTALLKQLTRTLQARNTMGKNVTSPAVDIIDTTLTNNWVSLGADWPELKSATGNMMTYLTDMKALYEGFFKRELEGHQGPKPISDHLKAKGLDINNITFKEFDENYRPQTSIQNVSLASINQYFLTYKANYLSKINLRGWPHEKFVELYGDEPWDILNSLLANANLPYRITVPTEKDYSSTFHLTFIDIDGPTGHDNRIEPSYLSSGEKVIITLLLHVFVGQVNGEVPSLFLLDEPDAHLHPQLAKNFIENIVNTIVKKYGAKVIMTTHSPSTIAFAPESSIYEMTKYKTAILPSKSKSSTISLLTSGYLFVGEHTKYVLVEDKDDVSFYTTIYGHLNDVESLSRDRQIVFIPASTNEKSGGKTVVDNWVKKLVNSGLNTFIYGLIDEDAGNESSPNLFVLNRYSIENYLIDPILVYAVMLHFDKAPKIAGVNIAFGQEAKFTEMSSVELQLIADYIFNQVEPYLKAATLTNSPTIDYTPVEVEFIGGQKLNYPAWLLNCRGKDLISEVFLKAFTKNLYHFRNALLVLKKMHSVIPKEMITLFQSIQFSN</sequence>
<evidence type="ECO:0000313" key="2">
    <source>
        <dbReference type="EMBL" id="QIP14762.1"/>
    </source>
</evidence>
<reference evidence="2 3" key="1">
    <citation type="submission" date="2020-03" db="EMBL/GenBank/DDBJ databases">
        <authorList>
            <person name="Kim M.K."/>
        </authorList>
    </citation>
    <scope>NUCLEOTIDE SEQUENCE [LARGE SCALE GENOMIC DNA]</scope>
    <source>
        <strain evidence="2 3">BT328</strain>
    </source>
</reference>
<dbReference type="GO" id="GO:0005524">
    <property type="term" value="F:ATP binding"/>
    <property type="evidence" value="ECO:0007669"/>
    <property type="project" value="InterPro"/>
</dbReference>
<dbReference type="Pfam" id="PF13304">
    <property type="entry name" value="AAA_21"/>
    <property type="match status" value="1"/>
</dbReference>
<evidence type="ECO:0000313" key="3">
    <source>
        <dbReference type="Proteomes" id="UP000501802"/>
    </source>
</evidence>
<dbReference type="InterPro" id="IPR051396">
    <property type="entry name" value="Bact_Antivir_Def_Nuclease"/>
</dbReference>
<feature type="domain" description="ATPase AAA-type core" evidence="1">
    <location>
        <begin position="226"/>
        <end position="307"/>
    </location>
</feature>
<dbReference type="SUPFAM" id="SSF52540">
    <property type="entry name" value="P-loop containing nucleoside triphosphate hydrolases"/>
    <property type="match status" value="1"/>
</dbReference>
<dbReference type="GO" id="GO:0016887">
    <property type="term" value="F:ATP hydrolysis activity"/>
    <property type="evidence" value="ECO:0007669"/>
    <property type="project" value="InterPro"/>
</dbReference>
<protein>
    <submittedName>
        <fullName evidence="2">AAA family ATPase</fullName>
    </submittedName>
</protein>
<proteinExistence type="predicted"/>
<dbReference type="KEGG" id="spib:G8759_20135"/>
<dbReference type="AlphaFoldDB" id="A0A6G9AQJ2"/>
<dbReference type="CDD" id="cd00267">
    <property type="entry name" value="ABC_ATPase"/>
    <property type="match status" value="1"/>
</dbReference>
<dbReference type="RefSeq" id="WP_167211472.1">
    <property type="nucleotide sequence ID" value="NZ_CP050063.1"/>
</dbReference>
<dbReference type="InterPro" id="IPR003959">
    <property type="entry name" value="ATPase_AAA_core"/>
</dbReference>
<organism evidence="2 3">
    <name type="scientific">Spirosoma aureum</name>
    <dbReference type="NCBI Taxonomy" id="2692134"/>
    <lineage>
        <taxon>Bacteria</taxon>
        <taxon>Pseudomonadati</taxon>
        <taxon>Bacteroidota</taxon>
        <taxon>Cytophagia</taxon>
        <taxon>Cytophagales</taxon>
        <taxon>Cytophagaceae</taxon>
        <taxon>Spirosoma</taxon>
    </lineage>
</organism>
<dbReference type="EMBL" id="CP050063">
    <property type="protein sequence ID" value="QIP14762.1"/>
    <property type="molecule type" value="Genomic_DNA"/>
</dbReference>
<gene>
    <name evidence="2" type="ORF">G8759_20135</name>
</gene>
<dbReference type="Gene3D" id="3.40.50.300">
    <property type="entry name" value="P-loop containing nucleotide triphosphate hydrolases"/>
    <property type="match status" value="1"/>
</dbReference>
<name>A0A6G9AQJ2_9BACT</name>
<dbReference type="InterPro" id="IPR027417">
    <property type="entry name" value="P-loop_NTPase"/>
</dbReference>
<dbReference type="Proteomes" id="UP000501802">
    <property type="component" value="Chromosome"/>
</dbReference>